<dbReference type="Pfam" id="PF24801">
    <property type="entry name" value="FNIII-A_GpJ"/>
    <property type="match status" value="1"/>
</dbReference>
<dbReference type="EMBL" id="MW689258">
    <property type="protein sequence ID" value="QVW27745.1"/>
    <property type="molecule type" value="Genomic_DNA"/>
</dbReference>
<organism evidence="2 3">
    <name type="scientific">Hafnia phage Pocis76</name>
    <dbReference type="NCBI Taxonomy" id="2831174"/>
    <lineage>
        <taxon>Viruses</taxon>
        <taxon>Duplodnaviria</taxon>
        <taxon>Heunggongvirae</taxon>
        <taxon>Uroviricota</taxon>
        <taxon>Caudoviricetes</taxon>
        <taxon>Drexlerviridae</taxon>
        <taxon>Tempevirinae</taxon>
        <taxon>Pocisvirus</taxon>
        <taxon>Pocisvirus pocis76</taxon>
    </lineage>
</organism>
<dbReference type="Pfam" id="PF13550">
    <property type="entry name" value="Phage-tail_3"/>
    <property type="match status" value="1"/>
</dbReference>
<accession>A0A8E7FNA0</accession>
<dbReference type="Proteomes" id="UP000678489">
    <property type="component" value="Segment"/>
</dbReference>
<feature type="domain" description="Fibronectin type-III" evidence="1">
    <location>
        <begin position="624"/>
        <end position="717"/>
    </location>
</feature>
<protein>
    <submittedName>
        <fullName evidence="2">Tail fiber protein</fullName>
    </submittedName>
</protein>
<dbReference type="InterPro" id="IPR053171">
    <property type="entry name" value="Viral_Tip_Attach_Protein"/>
</dbReference>
<name>A0A8E7FNA0_9CAUD</name>
<dbReference type="PROSITE" id="PS50853">
    <property type="entry name" value="FN3"/>
    <property type="match status" value="1"/>
</dbReference>
<dbReference type="InterPro" id="IPR032876">
    <property type="entry name" value="J_dom"/>
</dbReference>
<dbReference type="InterPro" id="IPR015406">
    <property type="entry name" value="GpJ_CSF"/>
</dbReference>
<dbReference type="InterPro" id="IPR003961">
    <property type="entry name" value="FN3_dom"/>
</dbReference>
<dbReference type="CDD" id="cd00063">
    <property type="entry name" value="FN3"/>
    <property type="match status" value="1"/>
</dbReference>
<evidence type="ECO:0000259" key="1">
    <source>
        <dbReference type="PROSITE" id="PS50853"/>
    </source>
</evidence>
<keyword evidence="3" id="KW-1185">Reference proteome</keyword>
<evidence type="ECO:0000313" key="3">
    <source>
        <dbReference type="Proteomes" id="UP000678489"/>
    </source>
</evidence>
<dbReference type="InterPro" id="IPR055385">
    <property type="entry name" value="GpJ_HDII-ins2"/>
</dbReference>
<proteinExistence type="predicted"/>
<dbReference type="PANTHER" id="PTHR36251">
    <property type="entry name" value="FELS-1 PROPHAGE HOST SPECIFICITY PROTEIN-RELATED"/>
    <property type="match status" value="1"/>
</dbReference>
<sequence length="1319" mass="145829">MISGSKGGSSKPYKPKEMADNLISINKIKVLLAVSDGEVDPEFSLKNLLLDDVPVQNQDGTFNYEGVTAEFRSGTQDQEYIQGFTETSNEITVAREIEVAKPFVISVTNKNLSAIRVKVLMPQGVTIEDDGDKVGVKVTYAIDMAIDGGSYKEVMSDTINGKTMSGYDRSRRVDLPKFNDQVLLRVRRVTPDSTSFNVVDKIRVQSYAEVVDAKFRYPLTGLVFVEFDSELFPNRIPNMSTLKKWKLINVPVNYDPETREYSGSWNGVFKKAWTNNPAWILYDLITNQRYGLDQRELGIEIDKWSIYEAAQYCDQKVPDGHGGLEPRYMCDVVIQSQIEAYQLVRDICSIFRGMSFWNGESLSIVIDKPRDPSYIFTNDNVVNGEFSYTFASEKSMYTACNVTFDDEQSLYNQDVEPVFDTEAAARFGYNPTSITAIGCTRRSEANRRGRWILKTNLRSTTVNFATGLEGMIPTIGDVIAIADSFWASNLTLNLSGRVMEVAGVQVFLPYRVDARAGDFIIINKPDGKPVKRTISRISPDGKTIELNVGFGFNVEPDTVFAIDRTDLALQQYVVTSINKGDGDEEFTYSITAVEYDPTKYDEIDYSVNIDDRPTSNVQPEIMQAPENVQITSYSRVLQGQSIETMHVSWDKVPFASMYEMQWRKGDGNWHNAPQTANKEVEIEGIYAGKYSVRVRSVSAAGSASPWSKIATASLSGKVGEPLTPINITASDDEVLGIRIKWAMPQGSDDTAYIEVQQAPDVNGQLPNPEQATLLSLVPYPQREYWHSPLPSTTVVWYRVRSVDRIGNASPWSDFVRGFVSDDVESILGDLKIDIEGSDGFQWLQENAISSNSKIHNAAEAAIENALASDADAKTMRKQYRKNKAEIKRSLQMIADETQARVEAMQQMTAVFDEKLTAQHTELVRVVANETEARTEAVNKLSASFDTSIKDVNGKITEVGKKVDANYQTLNTAIANEREARTKAIEQLKAQIGTDVQGQITTLQQAIAREEEARASADTALSARLGKNEAALNQKLDSWATAGSVGAMYGVKLGLRYNGVDYSAGMNMSLVGSGSNIKSQILFDASRLAVMAGSSGNYKYPFIIDNNQVVMDVALIKDGSINNAKIGSFIQSNNYIANQQGWRIDKNGKAEFRDAVVRGTVYATAGEFSGTIKSANGVFTGTVYAEHMVGDVTAAGVIGGWYTRDSVERTVTKHYRGGMNFETYLSVPAAQLVVDRRNISQSLAVLARIVIDGSTVFEATKVFSAGSSDSWSFGGGKMIAKGRTNVPIQIYVRTSNPIKADITLKDVSVFTFKANATQFY</sequence>
<dbReference type="Pfam" id="PF09327">
    <property type="entry name" value="Phage_Tail_Tip"/>
    <property type="match status" value="1"/>
</dbReference>
<dbReference type="PANTHER" id="PTHR36251:SF2">
    <property type="entry name" value="GIFSY-2 PROPHAGE HOST SPECIFICITY PROTEIN J, PHAGE LAMBDA"/>
    <property type="match status" value="1"/>
</dbReference>
<evidence type="ECO:0000313" key="2">
    <source>
        <dbReference type="EMBL" id="QVW27745.1"/>
    </source>
</evidence>
<reference evidence="2" key="1">
    <citation type="submission" date="2021-03" db="EMBL/GenBank/DDBJ databases">
        <title>Complete genome sequence of Hafnia phage Pocis76.</title>
        <authorList>
            <person name="Dislers A."/>
            <person name="Zrelovs N."/>
            <person name="Kazaks A."/>
        </authorList>
    </citation>
    <scope>NUCLEOTIDE SEQUENCE</scope>
</reference>